<proteinExistence type="inferred from homology"/>
<protein>
    <submittedName>
        <fullName evidence="5">Polyribonucleotide nucleotidyltransferase</fullName>
        <ecNumber evidence="5">2.7.7.8</ecNumber>
    </submittedName>
</protein>
<dbReference type="GO" id="GO:0006412">
    <property type="term" value="P:translation"/>
    <property type="evidence" value="ECO:0007669"/>
    <property type="project" value="TreeGrafter"/>
</dbReference>
<keyword evidence="6" id="KW-1185">Reference proteome</keyword>
<dbReference type="GO" id="GO:0003729">
    <property type="term" value="F:mRNA binding"/>
    <property type="evidence" value="ECO:0007669"/>
    <property type="project" value="TreeGrafter"/>
</dbReference>
<dbReference type="CDD" id="cd05688">
    <property type="entry name" value="S1_RPS1_repeat_ec3"/>
    <property type="match status" value="1"/>
</dbReference>
<dbReference type="PANTHER" id="PTHR10724">
    <property type="entry name" value="30S RIBOSOMAL PROTEIN S1"/>
    <property type="match status" value="1"/>
</dbReference>
<accession>A0A7K0BVC5</accession>
<dbReference type="SMART" id="SM00316">
    <property type="entry name" value="S1"/>
    <property type="match status" value="2"/>
</dbReference>
<keyword evidence="5" id="KW-0808">Transferase</keyword>
<dbReference type="Proteomes" id="UP000487268">
    <property type="component" value="Unassembled WGS sequence"/>
</dbReference>
<reference evidence="5 6" key="1">
    <citation type="submission" date="2019-10" db="EMBL/GenBank/DDBJ databases">
        <title>Actinomadura rubteroloni sp. nov. and Actinomadura macrotermitis sp. nov., isolated from the gut of fungus growing-termite Macrotermes natalensis.</title>
        <authorList>
            <person name="Benndorf R."/>
            <person name="Martin K."/>
            <person name="Kuefner M."/>
            <person name="De Beer W."/>
            <person name="Kaster A.-K."/>
            <person name="Vollmers J."/>
            <person name="Poulsen M."/>
            <person name="Beemelmanns C."/>
        </authorList>
    </citation>
    <scope>NUCLEOTIDE SEQUENCE [LARGE SCALE GENOMIC DNA]</scope>
    <source>
        <strain evidence="5 6">RB68</strain>
    </source>
</reference>
<keyword evidence="5" id="KW-0548">Nucleotidyltransferase</keyword>
<dbReference type="PANTHER" id="PTHR10724:SF7">
    <property type="entry name" value="SMALL RIBOSOMAL SUBUNIT PROTEIN BS1C"/>
    <property type="match status" value="1"/>
</dbReference>
<dbReference type="EMBL" id="WEGH01000002">
    <property type="protein sequence ID" value="MQY05135.1"/>
    <property type="molecule type" value="Genomic_DNA"/>
</dbReference>
<dbReference type="GO" id="GO:0004654">
    <property type="term" value="F:polyribonucleotide nucleotidyltransferase activity"/>
    <property type="evidence" value="ECO:0007669"/>
    <property type="project" value="UniProtKB-EC"/>
</dbReference>
<dbReference type="InterPro" id="IPR050437">
    <property type="entry name" value="Ribos_protein_bS1-like"/>
</dbReference>
<evidence type="ECO:0000256" key="3">
    <source>
        <dbReference type="ARBA" id="ARBA00023274"/>
    </source>
</evidence>
<organism evidence="5 6">
    <name type="scientific">Actinomadura macrotermitis</name>
    <dbReference type="NCBI Taxonomy" id="2585200"/>
    <lineage>
        <taxon>Bacteria</taxon>
        <taxon>Bacillati</taxon>
        <taxon>Actinomycetota</taxon>
        <taxon>Actinomycetes</taxon>
        <taxon>Streptosporangiales</taxon>
        <taxon>Thermomonosporaceae</taxon>
        <taxon>Actinomadura</taxon>
    </lineage>
</organism>
<dbReference type="GO" id="GO:0003735">
    <property type="term" value="F:structural constituent of ribosome"/>
    <property type="evidence" value="ECO:0007669"/>
    <property type="project" value="TreeGrafter"/>
</dbReference>
<feature type="domain" description="S1 motif" evidence="4">
    <location>
        <begin position="329"/>
        <end position="397"/>
    </location>
</feature>
<dbReference type="SUPFAM" id="SSF50249">
    <property type="entry name" value="Nucleic acid-binding proteins"/>
    <property type="match status" value="2"/>
</dbReference>
<evidence type="ECO:0000313" key="5">
    <source>
        <dbReference type="EMBL" id="MQY05135.1"/>
    </source>
</evidence>
<evidence type="ECO:0000256" key="2">
    <source>
        <dbReference type="ARBA" id="ARBA00022980"/>
    </source>
</evidence>
<dbReference type="Pfam" id="PF00575">
    <property type="entry name" value="S1"/>
    <property type="match status" value="2"/>
</dbReference>
<dbReference type="InterPro" id="IPR003029">
    <property type="entry name" value="S1_domain"/>
</dbReference>
<dbReference type="EC" id="2.7.7.8" evidence="5"/>
<dbReference type="InterPro" id="IPR012340">
    <property type="entry name" value="NA-bd_OB-fold"/>
</dbReference>
<name>A0A7K0BVC5_9ACTN</name>
<dbReference type="Gene3D" id="2.40.50.140">
    <property type="entry name" value="Nucleic acid-binding proteins"/>
    <property type="match status" value="2"/>
</dbReference>
<evidence type="ECO:0000259" key="4">
    <source>
        <dbReference type="PROSITE" id="PS50126"/>
    </source>
</evidence>
<dbReference type="AlphaFoldDB" id="A0A7K0BVC5"/>
<comment type="caution">
    <text evidence="5">The sequence shown here is derived from an EMBL/GenBank/DDBJ whole genome shotgun (WGS) entry which is preliminary data.</text>
</comment>
<comment type="similarity">
    <text evidence="1">Belongs to the bacterial ribosomal protein bS1 family.</text>
</comment>
<evidence type="ECO:0000313" key="6">
    <source>
        <dbReference type="Proteomes" id="UP000487268"/>
    </source>
</evidence>
<gene>
    <name evidence="5" type="primary">pnp_2</name>
    <name evidence="5" type="ORF">ACRB68_32040</name>
</gene>
<dbReference type="PROSITE" id="PS50126">
    <property type="entry name" value="S1"/>
    <property type="match status" value="2"/>
</dbReference>
<sequence length="477" mass="52740">MLPYVYRITKYDPADRNAHGHYTGDQEPVSDHGPVEAAYLAAVAAFARDSEVDLLEIREPQVAGFVNFELEAPVDGYGLAGLFPSGLADYHDGARVPVAVGLELVRAMLRGNGAWCRLEAPGRFFVHVGYDQYVYMGSTVPCERAMAGVFVERLDASPYEPEPEPGEQRPADDDFWAAVDLRIPRDGALLLEERPVGNLSRWHRLTRDGIGQVRAGLAPRACLTVWPGLSADLDAVRRAFPEYGLVELVWQDQAGRITSRIGDEEQYGDLAALLTGARAAAVLPLSTDERCPLFTAVLPDDDGVLRARWRTDPAPSDLRWRLLKDFRPGQIRTGTVTSIQNFGVFVDLGGIDGMINVAELSWGHYDHPGQIVRVGQQVTVEVLDVDMPRERMSLSLKALQEDPWQGFQQSHRSGQVVSGEVTKLVPFGYFVRVSREIEGLVHEKDPADVRVGDEVRVTIVEIDPARRRVALSREAPA</sequence>
<evidence type="ECO:0000256" key="1">
    <source>
        <dbReference type="ARBA" id="ARBA00006767"/>
    </source>
</evidence>
<keyword evidence="3" id="KW-0687">Ribonucleoprotein</keyword>
<feature type="domain" description="S1 motif" evidence="4">
    <location>
        <begin position="414"/>
        <end position="474"/>
    </location>
</feature>
<keyword evidence="2" id="KW-0689">Ribosomal protein</keyword>